<dbReference type="AlphaFoldDB" id="A0A0N1IDH6"/>
<protein>
    <submittedName>
        <fullName evidence="2">Uncharacterized protein</fullName>
    </submittedName>
</protein>
<evidence type="ECO:0000313" key="3">
    <source>
        <dbReference type="Proteomes" id="UP000053268"/>
    </source>
</evidence>
<keyword evidence="1" id="KW-1133">Transmembrane helix</keyword>
<evidence type="ECO:0000313" key="2">
    <source>
        <dbReference type="EMBL" id="KPJ03789.1"/>
    </source>
</evidence>
<proteinExistence type="predicted"/>
<reference evidence="2 3" key="1">
    <citation type="journal article" date="2015" name="Nat. Commun.">
        <title>Outbred genome sequencing and CRISPR/Cas9 gene editing in butterflies.</title>
        <authorList>
            <person name="Li X."/>
            <person name="Fan D."/>
            <person name="Zhang W."/>
            <person name="Liu G."/>
            <person name="Zhang L."/>
            <person name="Zhao L."/>
            <person name="Fang X."/>
            <person name="Chen L."/>
            <person name="Dong Y."/>
            <person name="Chen Y."/>
            <person name="Ding Y."/>
            <person name="Zhao R."/>
            <person name="Feng M."/>
            <person name="Zhu Y."/>
            <person name="Feng Y."/>
            <person name="Jiang X."/>
            <person name="Zhu D."/>
            <person name="Xiang H."/>
            <person name="Feng X."/>
            <person name="Li S."/>
            <person name="Wang J."/>
            <person name="Zhang G."/>
            <person name="Kronforst M.R."/>
            <person name="Wang W."/>
        </authorList>
    </citation>
    <scope>NUCLEOTIDE SEQUENCE [LARGE SCALE GENOMIC DNA]</scope>
    <source>
        <strain evidence="2">Ya'a_city_454_Px</strain>
        <tissue evidence="2">Whole body</tissue>
    </source>
</reference>
<accession>A0A0N1IDH6</accession>
<keyword evidence="1" id="KW-0472">Membrane</keyword>
<organism evidence="2 3">
    <name type="scientific">Papilio xuthus</name>
    <name type="common">Asian swallowtail butterfly</name>
    <dbReference type="NCBI Taxonomy" id="66420"/>
    <lineage>
        <taxon>Eukaryota</taxon>
        <taxon>Metazoa</taxon>
        <taxon>Ecdysozoa</taxon>
        <taxon>Arthropoda</taxon>
        <taxon>Hexapoda</taxon>
        <taxon>Insecta</taxon>
        <taxon>Pterygota</taxon>
        <taxon>Neoptera</taxon>
        <taxon>Endopterygota</taxon>
        <taxon>Lepidoptera</taxon>
        <taxon>Glossata</taxon>
        <taxon>Ditrysia</taxon>
        <taxon>Papilionoidea</taxon>
        <taxon>Papilionidae</taxon>
        <taxon>Papilioninae</taxon>
        <taxon>Papilio</taxon>
    </lineage>
</organism>
<dbReference type="EMBL" id="KQ459115">
    <property type="protein sequence ID" value="KPJ03789.1"/>
    <property type="molecule type" value="Genomic_DNA"/>
</dbReference>
<dbReference type="Proteomes" id="UP000053268">
    <property type="component" value="Unassembled WGS sequence"/>
</dbReference>
<evidence type="ECO:0000256" key="1">
    <source>
        <dbReference type="SAM" id="Phobius"/>
    </source>
</evidence>
<feature type="transmembrane region" description="Helical" evidence="1">
    <location>
        <begin position="85"/>
        <end position="104"/>
    </location>
</feature>
<sequence length="208" mass="22968">MCRTIQSLIQTVICALQMITRIFMTVLLMIENMIRMLLQSIYNFISTILQIISLIPICCIFMLTAKMRCLLCGGGGGGCGGGGGGGFVGCFLSVIFFIFLFKALRHYGLADKFMARLGYSRVWKHEGKTFTAPPSPDFLKTSPNVTTTPKPSGRMGPEATDEDIKNYIFDDFESSTTTAITTLQIADTYAATEYSKIGNLSTTLYYLF</sequence>
<keyword evidence="3" id="KW-1185">Reference proteome</keyword>
<keyword evidence="1" id="KW-0812">Transmembrane</keyword>
<gene>
    <name evidence="2" type="ORF">RR46_00640</name>
</gene>
<name>A0A0N1IDH6_PAPXU</name>
<feature type="transmembrane region" description="Helical" evidence="1">
    <location>
        <begin position="42"/>
        <end position="65"/>
    </location>
</feature>